<dbReference type="Gene3D" id="3.40.50.300">
    <property type="entry name" value="P-loop containing nucleotide triphosphate hydrolases"/>
    <property type="match status" value="1"/>
</dbReference>
<dbReference type="GO" id="GO:0007165">
    <property type="term" value="P:signal transduction"/>
    <property type="evidence" value="ECO:0007669"/>
    <property type="project" value="InterPro"/>
</dbReference>
<feature type="domain" description="Death" evidence="4">
    <location>
        <begin position="792"/>
        <end position="863"/>
    </location>
</feature>
<comment type="cofactor">
    <cofactor evidence="1">
        <name>Mg(2+)</name>
        <dbReference type="ChEBI" id="CHEBI:18420"/>
    </cofactor>
</comment>
<dbReference type="GO" id="GO:0000166">
    <property type="term" value="F:nucleotide binding"/>
    <property type="evidence" value="ECO:0007669"/>
    <property type="project" value="UniProtKB-KW"/>
</dbReference>
<evidence type="ECO:0000259" key="5">
    <source>
        <dbReference type="PROSITE" id="PS51424"/>
    </source>
</evidence>
<dbReference type="SUPFAM" id="SSF48403">
    <property type="entry name" value="Ankyrin repeat"/>
    <property type="match status" value="1"/>
</dbReference>
<dbReference type="SUPFAM" id="SSF52540">
    <property type="entry name" value="P-loop containing nucleoside triphosphate hydrolases"/>
    <property type="match status" value="1"/>
</dbReference>
<evidence type="ECO:0000256" key="2">
    <source>
        <dbReference type="ARBA" id="ARBA00022737"/>
    </source>
</evidence>
<dbReference type="STRING" id="6573.A0A210QXM2"/>
<dbReference type="Gene3D" id="1.25.40.20">
    <property type="entry name" value="Ankyrin repeat-containing domain"/>
    <property type="match status" value="1"/>
</dbReference>
<proteinExistence type="predicted"/>
<name>A0A210QXM2_MIZYE</name>
<keyword evidence="7" id="KW-1185">Reference proteome</keyword>
<accession>A0A210QXM2</accession>
<dbReference type="InterPro" id="IPR027417">
    <property type="entry name" value="P-loop_NTPase"/>
</dbReference>
<sequence>MATGKKPAPDNLSPEILQAVEKGDVARFNKCVKKGANVLGLDKNGWNILHHIGYHNKYAFYRSIVLEHTQITTLIHQTANDGSTPLMMSCKPIPPDIRLIDAFVRLGGDLLYRDSHGRSCTDVTSDRNTRNYLSWRRLHTTGLPDAVLEEQSTPKNDVIMQFLRSFTYMDDTFADRFEKELKKKKEKSANIRIIFLGHEGVGKTTLCHWLIGQKVKDGGPGSTDTMEVNLSHLMINKATGEVVFLPEHDVGRTLCHRRLRDMVGNLTLSDMPPQRENNCFIGDMAYVNIFDFGGESLFTNFQHIFLNDDAVFILVFSLHNCLDELAIVDRVYFWLKFIASYSHGKYKPPVILVGTHMDKIPPADRKNTLKFVIDIIRNNPEIDEIYQNHIIEFFHIGNKTQTDSEREIIWKAILKSAPYQAQWGQLLPGSWISLEHDIMRLRNSSTRVMTFKELKERATKFGVVDVEGFLRYMHTSRTILSFPSDDEPGQPIPLDMKIILDPAWMIRAFRLIVTALKFHLQNLEKDDPLLIEYQRTRRLKREFIDRIWRMHDVKEGFLSHSETLLYFIERSELIVKPVPTGIPTDVDTYIVPSLLQPADPDLVRQYLKDKYAKTSSTLCIQFQDKFVPEAVCDKFLASLIYRFKVDDATSLCIQRGIACFLLTGDWKMIAHCRDRMIKITLFSENPSPQPFTNGKQLRGIVTDLLDSTLRRNDQLHLVYKAYLHHNFEVLQEDNVLEPSKVKSMLHSDRTTKLSKADYDFWFTMQPRPKTAGKGANASSGNTSGVDLTREPSLKQMSHIAKHIGDGYVLFFLELGMKNNTITQVRQTNAALDFRSQITRTLIAWRNSRSQSDVTLSAIVDAMNATHMDSAAMMSELSPNSQEAEKIKKSVCDLCLPERRLREVEVDIVARSIGTMYVVFFIHLDLEDEIIREAELNHHGEARNMKMHLLHTWLQRNGKEASVHRIMMASRECDIIGWKELADKLRPK</sequence>
<dbReference type="InterPro" id="IPR011029">
    <property type="entry name" value="DEATH-like_dom_sf"/>
</dbReference>
<dbReference type="SUPFAM" id="SSF47986">
    <property type="entry name" value="DEATH domain"/>
    <property type="match status" value="2"/>
</dbReference>
<keyword evidence="2" id="KW-0677">Repeat</keyword>
<feature type="domain" description="Roc" evidence="5">
    <location>
        <begin position="184"/>
        <end position="416"/>
    </location>
</feature>
<gene>
    <name evidence="6" type="ORF">KP79_PYT22912</name>
</gene>
<protein>
    <submittedName>
        <fullName evidence="6">Serine/threonine-protein kinase roco5</fullName>
    </submittedName>
</protein>
<feature type="domain" description="Death" evidence="4">
    <location>
        <begin position="901"/>
        <end position="973"/>
    </location>
</feature>
<dbReference type="EMBL" id="NEDP02001340">
    <property type="protein sequence ID" value="OWF53442.1"/>
    <property type="molecule type" value="Genomic_DNA"/>
</dbReference>
<organism evidence="6 7">
    <name type="scientific">Mizuhopecten yessoensis</name>
    <name type="common">Japanese scallop</name>
    <name type="synonym">Patinopecten yessoensis</name>
    <dbReference type="NCBI Taxonomy" id="6573"/>
    <lineage>
        <taxon>Eukaryota</taxon>
        <taxon>Metazoa</taxon>
        <taxon>Spiralia</taxon>
        <taxon>Lophotrochozoa</taxon>
        <taxon>Mollusca</taxon>
        <taxon>Bivalvia</taxon>
        <taxon>Autobranchia</taxon>
        <taxon>Pteriomorphia</taxon>
        <taxon>Pectinida</taxon>
        <taxon>Pectinoidea</taxon>
        <taxon>Pectinidae</taxon>
        <taxon>Mizuhopecten</taxon>
    </lineage>
</organism>
<dbReference type="PANTHER" id="PTHR47679:SF1">
    <property type="entry name" value="PROTEIN TORNADO 1"/>
    <property type="match status" value="1"/>
</dbReference>
<evidence type="ECO:0000256" key="3">
    <source>
        <dbReference type="ARBA" id="ARBA00022741"/>
    </source>
</evidence>
<dbReference type="GO" id="GO:0016301">
    <property type="term" value="F:kinase activity"/>
    <property type="evidence" value="ECO:0007669"/>
    <property type="project" value="UniProtKB-KW"/>
</dbReference>
<dbReference type="PROSITE" id="PS50017">
    <property type="entry name" value="DEATH_DOMAIN"/>
    <property type="match status" value="2"/>
</dbReference>
<evidence type="ECO:0000313" key="6">
    <source>
        <dbReference type="EMBL" id="OWF53442.1"/>
    </source>
</evidence>
<reference evidence="6 7" key="1">
    <citation type="journal article" date="2017" name="Nat. Ecol. Evol.">
        <title>Scallop genome provides insights into evolution of bilaterian karyotype and development.</title>
        <authorList>
            <person name="Wang S."/>
            <person name="Zhang J."/>
            <person name="Jiao W."/>
            <person name="Li J."/>
            <person name="Xun X."/>
            <person name="Sun Y."/>
            <person name="Guo X."/>
            <person name="Huan P."/>
            <person name="Dong B."/>
            <person name="Zhang L."/>
            <person name="Hu X."/>
            <person name="Sun X."/>
            <person name="Wang J."/>
            <person name="Zhao C."/>
            <person name="Wang Y."/>
            <person name="Wang D."/>
            <person name="Huang X."/>
            <person name="Wang R."/>
            <person name="Lv J."/>
            <person name="Li Y."/>
            <person name="Zhang Z."/>
            <person name="Liu B."/>
            <person name="Lu W."/>
            <person name="Hui Y."/>
            <person name="Liang J."/>
            <person name="Zhou Z."/>
            <person name="Hou R."/>
            <person name="Li X."/>
            <person name="Liu Y."/>
            <person name="Li H."/>
            <person name="Ning X."/>
            <person name="Lin Y."/>
            <person name="Zhao L."/>
            <person name="Xing Q."/>
            <person name="Dou J."/>
            <person name="Li Y."/>
            <person name="Mao J."/>
            <person name="Guo H."/>
            <person name="Dou H."/>
            <person name="Li T."/>
            <person name="Mu C."/>
            <person name="Jiang W."/>
            <person name="Fu Q."/>
            <person name="Fu X."/>
            <person name="Miao Y."/>
            <person name="Liu J."/>
            <person name="Yu Q."/>
            <person name="Li R."/>
            <person name="Liao H."/>
            <person name="Li X."/>
            <person name="Kong Y."/>
            <person name="Jiang Z."/>
            <person name="Chourrout D."/>
            <person name="Li R."/>
            <person name="Bao Z."/>
        </authorList>
    </citation>
    <scope>NUCLEOTIDE SEQUENCE [LARGE SCALE GENOMIC DNA]</scope>
    <source>
        <strain evidence="6 7">PY_sf001</strain>
    </source>
</reference>
<dbReference type="AlphaFoldDB" id="A0A210QXM2"/>
<evidence type="ECO:0000313" key="7">
    <source>
        <dbReference type="Proteomes" id="UP000242188"/>
    </source>
</evidence>
<dbReference type="PANTHER" id="PTHR47679">
    <property type="entry name" value="PROTEIN TORNADO 1"/>
    <property type="match status" value="1"/>
</dbReference>
<keyword evidence="6" id="KW-0418">Kinase</keyword>
<keyword evidence="3" id="KW-0547">Nucleotide-binding</keyword>
<evidence type="ECO:0000256" key="1">
    <source>
        <dbReference type="ARBA" id="ARBA00001946"/>
    </source>
</evidence>
<comment type="caution">
    <text evidence="6">The sequence shown here is derived from an EMBL/GenBank/DDBJ whole genome shotgun (WGS) entry which is preliminary data.</text>
</comment>
<dbReference type="OrthoDB" id="10023302at2759"/>
<dbReference type="InterPro" id="IPR000488">
    <property type="entry name" value="Death_dom"/>
</dbReference>
<dbReference type="PROSITE" id="PS51424">
    <property type="entry name" value="ROC"/>
    <property type="match status" value="1"/>
</dbReference>
<dbReference type="CDD" id="cd01670">
    <property type="entry name" value="Death"/>
    <property type="match status" value="2"/>
</dbReference>
<dbReference type="Proteomes" id="UP000242188">
    <property type="component" value="Unassembled WGS sequence"/>
</dbReference>
<evidence type="ECO:0000259" key="4">
    <source>
        <dbReference type="PROSITE" id="PS50017"/>
    </source>
</evidence>
<dbReference type="InterPro" id="IPR036770">
    <property type="entry name" value="Ankyrin_rpt-contain_sf"/>
</dbReference>
<dbReference type="InterPro" id="IPR020859">
    <property type="entry name" value="ROC"/>
</dbReference>
<keyword evidence="6" id="KW-0808">Transferase</keyword>
<dbReference type="Gene3D" id="1.10.533.10">
    <property type="entry name" value="Death Domain, Fas"/>
    <property type="match status" value="2"/>
</dbReference>